<dbReference type="STRING" id="1802538.A2382_02325"/>
<sequence>MGFDKQFKRCYIFFENRKKSITSAVCLNNKLLKPFSRIAMLFLSDYLKGRLFTSTHKIISIRLVIRPLFCQGLLFLLVKDFLFFQL</sequence>
<accession>A0A1F8CTG9</accession>
<evidence type="ECO:0000313" key="1">
    <source>
        <dbReference type="EMBL" id="OGM78865.1"/>
    </source>
</evidence>
<gene>
    <name evidence="1" type="ORF">A2382_02325</name>
</gene>
<dbReference type="AlphaFoldDB" id="A0A1F8CTG9"/>
<dbReference type="EMBL" id="MGHY01000026">
    <property type="protein sequence ID" value="OGM78865.1"/>
    <property type="molecule type" value="Genomic_DNA"/>
</dbReference>
<reference evidence="1 2" key="1">
    <citation type="journal article" date="2016" name="Nat. Commun.">
        <title>Thousands of microbial genomes shed light on interconnected biogeochemical processes in an aquifer system.</title>
        <authorList>
            <person name="Anantharaman K."/>
            <person name="Brown C.T."/>
            <person name="Hug L.A."/>
            <person name="Sharon I."/>
            <person name="Castelle C.J."/>
            <person name="Probst A.J."/>
            <person name="Thomas B.C."/>
            <person name="Singh A."/>
            <person name="Wilkins M.J."/>
            <person name="Karaoz U."/>
            <person name="Brodie E.L."/>
            <person name="Williams K.H."/>
            <person name="Hubbard S.S."/>
            <person name="Banfield J.F."/>
        </authorList>
    </citation>
    <scope>NUCLEOTIDE SEQUENCE [LARGE SCALE GENOMIC DNA]</scope>
</reference>
<evidence type="ECO:0000313" key="2">
    <source>
        <dbReference type="Proteomes" id="UP000178999"/>
    </source>
</evidence>
<comment type="caution">
    <text evidence="1">The sequence shown here is derived from an EMBL/GenBank/DDBJ whole genome shotgun (WGS) entry which is preliminary data.</text>
</comment>
<name>A0A1F8CTG9_9BACT</name>
<proteinExistence type="predicted"/>
<organism evidence="1 2">
    <name type="scientific">Candidatus Woesebacteria bacterium RIFOXYB1_FULL_38_16</name>
    <dbReference type="NCBI Taxonomy" id="1802538"/>
    <lineage>
        <taxon>Bacteria</taxon>
        <taxon>Candidatus Woeseibacteriota</taxon>
    </lineage>
</organism>
<protein>
    <submittedName>
        <fullName evidence="1">Uncharacterized protein</fullName>
    </submittedName>
</protein>
<dbReference type="Proteomes" id="UP000178999">
    <property type="component" value="Unassembled WGS sequence"/>
</dbReference>